<gene>
    <name evidence="2" type="ORF">UFOVP1131_13</name>
    <name evidence="3" type="ORF">UFOVP1245_49</name>
    <name evidence="4" type="ORF">UFOVP1582_5</name>
    <name evidence="1" type="ORF">UFOVP966_27</name>
</gene>
<evidence type="ECO:0000313" key="2">
    <source>
        <dbReference type="EMBL" id="CAB4184541.1"/>
    </source>
</evidence>
<dbReference type="EMBL" id="LR798428">
    <property type="protein sequence ID" value="CAB5230908.1"/>
    <property type="molecule type" value="Genomic_DNA"/>
</dbReference>
<dbReference type="EMBL" id="LR797071">
    <property type="protein sequence ID" value="CAB4184541.1"/>
    <property type="molecule type" value="Genomic_DNA"/>
</dbReference>
<evidence type="ECO:0000313" key="3">
    <source>
        <dbReference type="EMBL" id="CAB4192643.1"/>
    </source>
</evidence>
<proteinExistence type="predicted"/>
<protein>
    <submittedName>
        <fullName evidence="3">Uncharacterized protein</fullName>
    </submittedName>
</protein>
<sequence length="116" mass="13584">MSRQDAAFFTHTHDAEILWRPEGSNPKEVRVYRNGEMRINYTEPSGENVVLRYTDDLDRKGLDTDEKLRAAEESGLIEWINNAWFEVAWLDNEDGEIVHEIDEAIEYAKKLLEEEV</sequence>
<evidence type="ECO:0000313" key="4">
    <source>
        <dbReference type="EMBL" id="CAB5230908.1"/>
    </source>
</evidence>
<name>A0A6J5R702_9CAUD</name>
<evidence type="ECO:0000313" key="1">
    <source>
        <dbReference type="EMBL" id="CAB4174149.1"/>
    </source>
</evidence>
<accession>A0A6J5R702</accession>
<dbReference type="EMBL" id="LR797185">
    <property type="protein sequence ID" value="CAB4192643.1"/>
    <property type="molecule type" value="Genomic_DNA"/>
</dbReference>
<reference evidence="3" key="1">
    <citation type="submission" date="2020-05" db="EMBL/GenBank/DDBJ databases">
        <authorList>
            <person name="Chiriac C."/>
            <person name="Salcher M."/>
            <person name="Ghai R."/>
            <person name="Kavagutti S V."/>
        </authorList>
    </citation>
    <scope>NUCLEOTIDE SEQUENCE</scope>
</reference>
<dbReference type="EMBL" id="LR796919">
    <property type="protein sequence ID" value="CAB4174149.1"/>
    <property type="molecule type" value="Genomic_DNA"/>
</dbReference>
<organism evidence="3">
    <name type="scientific">uncultured Caudovirales phage</name>
    <dbReference type="NCBI Taxonomy" id="2100421"/>
    <lineage>
        <taxon>Viruses</taxon>
        <taxon>Duplodnaviria</taxon>
        <taxon>Heunggongvirae</taxon>
        <taxon>Uroviricota</taxon>
        <taxon>Caudoviricetes</taxon>
        <taxon>Peduoviridae</taxon>
        <taxon>Maltschvirus</taxon>
        <taxon>Maltschvirus maltsch</taxon>
    </lineage>
</organism>